<dbReference type="InterPro" id="IPR043128">
    <property type="entry name" value="Rev_trsase/Diguanyl_cyclase"/>
</dbReference>
<dbReference type="RefSeq" id="WP_203004577.1">
    <property type="nucleotide sequence ID" value="NZ_JADWYU010000250.1"/>
</dbReference>
<dbReference type="Proteomes" id="UP000604475">
    <property type="component" value="Unassembled WGS sequence"/>
</dbReference>
<dbReference type="GO" id="GO:0005886">
    <property type="term" value="C:plasma membrane"/>
    <property type="evidence" value="ECO:0007669"/>
    <property type="project" value="TreeGrafter"/>
</dbReference>
<dbReference type="EMBL" id="JAEACQ010000170">
    <property type="protein sequence ID" value="MBL7628094.1"/>
    <property type="molecule type" value="Genomic_DNA"/>
</dbReference>
<sequence>MVGLERARERFFTADVVEPGGVRDLIWRSWTRARGFAVPVDRPDPVQVEVNWGVPLERVARPVLRHMAEQFQECAVVAALVDPDGIVLAHFGGDPVFTRQMAEEGPIVRGFDFSEVVVGTNGIGTALAVGRPVMISAGEHYSESGGAVSCAGAPLRDPVTGEVAGLVNFTCPAKDASPLLLAMATSTAAQIERELLTAAGPGDLEVLAGGGGPAALRTLVAAERRRRVLAERLGRVTMRAAQTTDVRLILARAMSVAEKVFPIDALWVLRWPAGAPARVIATYGDVEPRAVGTEVPADVAGLVLRAANGERVAGRAAGLPGRSRPAAAWLAVPAPAGLAAERSPAGGPMASAAPAAAGAPSPPAAPTTVIVVATDSPAGYGPGQRAIAGEFLAGIAGACGNACRFLEISRQATIDPLTGLPNRRHFLELASAAFRRCRADNLEMAVMMIDIDHFKRINDIHGHSVGDQVITKVATCIASTLHEGDIAGRMGGEEFAVVAEPAAGAMALAERLRTAVSGLATPTPAGALTATVSVGVASLADRDAALADLLDRSDRAMYQAKHTGRDRVVQA</sequence>
<dbReference type="SMART" id="SM00267">
    <property type="entry name" value="GGDEF"/>
    <property type="match status" value="1"/>
</dbReference>
<dbReference type="GO" id="GO:1902201">
    <property type="term" value="P:negative regulation of bacterial-type flagellum-dependent cell motility"/>
    <property type="evidence" value="ECO:0007669"/>
    <property type="project" value="TreeGrafter"/>
</dbReference>
<dbReference type="InterPro" id="IPR050469">
    <property type="entry name" value="Diguanylate_Cyclase"/>
</dbReference>
<dbReference type="SUPFAM" id="SSF55073">
    <property type="entry name" value="Nucleotide cyclase"/>
    <property type="match status" value="1"/>
</dbReference>
<dbReference type="FunFam" id="3.30.70.270:FF:000001">
    <property type="entry name" value="Diguanylate cyclase domain protein"/>
    <property type="match status" value="1"/>
</dbReference>
<dbReference type="NCBIfam" id="TIGR00254">
    <property type="entry name" value="GGDEF"/>
    <property type="match status" value="1"/>
</dbReference>
<evidence type="ECO:0000313" key="3">
    <source>
        <dbReference type="Proteomes" id="UP000604475"/>
    </source>
</evidence>
<proteinExistence type="predicted"/>
<accession>A0A937ULQ4</accession>
<comment type="caution">
    <text evidence="2">The sequence shown here is derived from an EMBL/GenBank/DDBJ whole genome shotgun (WGS) entry which is preliminary data.</text>
</comment>
<dbReference type="GO" id="GO:0043709">
    <property type="term" value="P:cell adhesion involved in single-species biofilm formation"/>
    <property type="evidence" value="ECO:0007669"/>
    <property type="project" value="TreeGrafter"/>
</dbReference>
<organism evidence="2 3">
    <name type="scientific">Frankia nepalensis</name>
    <dbReference type="NCBI Taxonomy" id="1836974"/>
    <lineage>
        <taxon>Bacteria</taxon>
        <taxon>Bacillati</taxon>
        <taxon>Actinomycetota</taxon>
        <taxon>Actinomycetes</taxon>
        <taxon>Frankiales</taxon>
        <taxon>Frankiaceae</taxon>
        <taxon>Frankia</taxon>
    </lineage>
</organism>
<dbReference type="AlphaFoldDB" id="A0A937ULQ4"/>
<dbReference type="InterPro" id="IPR029016">
    <property type="entry name" value="GAF-like_dom_sf"/>
</dbReference>
<dbReference type="GO" id="GO:0052621">
    <property type="term" value="F:diguanylate cyclase activity"/>
    <property type="evidence" value="ECO:0007669"/>
    <property type="project" value="TreeGrafter"/>
</dbReference>
<name>A0A937ULQ4_9ACTN</name>
<dbReference type="InterPro" id="IPR000160">
    <property type="entry name" value="GGDEF_dom"/>
</dbReference>
<dbReference type="Pfam" id="PF01590">
    <property type="entry name" value="GAF"/>
    <property type="match status" value="1"/>
</dbReference>
<dbReference type="Gene3D" id="3.30.70.270">
    <property type="match status" value="1"/>
</dbReference>
<dbReference type="Gene3D" id="3.30.450.40">
    <property type="match status" value="1"/>
</dbReference>
<dbReference type="CDD" id="cd01949">
    <property type="entry name" value="GGDEF"/>
    <property type="match status" value="1"/>
</dbReference>
<dbReference type="PANTHER" id="PTHR45138:SF9">
    <property type="entry name" value="DIGUANYLATE CYCLASE DGCM-RELATED"/>
    <property type="match status" value="1"/>
</dbReference>
<dbReference type="Pfam" id="PF00990">
    <property type="entry name" value="GGDEF"/>
    <property type="match status" value="1"/>
</dbReference>
<feature type="domain" description="GGDEF" evidence="1">
    <location>
        <begin position="442"/>
        <end position="571"/>
    </location>
</feature>
<dbReference type="PROSITE" id="PS50887">
    <property type="entry name" value="GGDEF"/>
    <property type="match status" value="1"/>
</dbReference>
<dbReference type="InterPro" id="IPR029787">
    <property type="entry name" value="Nucleotide_cyclase"/>
</dbReference>
<reference evidence="2" key="1">
    <citation type="submission" date="2020-12" db="EMBL/GenBank/DDBJ databases">
        <title>Genomic characterization of non-nitrogen-fixing Frankia strains.</title>
        <authorList>
            <person name="Carlos-Shanley C."/>
            <person name="Guerra T."/>
            <person name="Hahn D."/>
        </authorList>
    </citation>
    <scope>NUCLEOTIDE SEQUENCE</scope>
    <source>
        <strain evidence="2">CN6</strain>
    </source>
</reference>
<dbReference type="PANTHER" id="PTHR45138">
    <property type="entry name" value="REGULATORY COMPONENTS OF SENSORY TRANSDUCTION SYSTEM"/>
    <property type="match status" value="1"/>
</dbReference>
<evidence type="ECO:0000259" key="1">
    <source>
        <dbReference type="PROSITE" id="PS50887"/>
    </source>
</evidence>
<gene>
    <name evidence="2" type="ORF">I7412_13115</name>
</gene>
<keyword evidence="3" id="KW-1185">Reference proteome</keyword>
<dbReference type="InterPro" id="IPR003018">
    <property type="entry name" value="GAF"/>
</dbReference>
<protein>
    <submittedName>
        <fullName evidence="2">Diguanylate cyclase</fullName>
    </submittedName>
</protein>
<evidence type="ECO:0000313" key="2">
    <source>
        <dbReference type="EMBL" id="MBL7628094.1"/>
    </source>
</evidence>